<evidence type="ECO:0000313" key="1">
    <source>
        <dbReference type="EMBL" id="JAD71680.1"/>
    </source>
</evidence>
<proteinExistence type="predicted"/>
<dbReference type="AlphaFoldDB" id="A0A0A9CE85"/>
<protein>
    <submittedName>
        <fullName evidence="1">Uncharacterized protein</fullName>
    </submittedName>
</protein>
<accession>A0A0A9CE85</accession>
<dbReference type="EMBL" id="GBRH01226215">
    <property type="protein sequence ID" value="JAD71680.1"/>
    <property type="molecule type" value="Transcribed_RNA"/>
</dbReference>
<reference evidence="1" key="2">
    <citation type="journal article" date="2015" name="Data Brief">
        <title>Shoot transcriptome of the giant reed, Arundo donax.</title>
        <authorList>
            <person name="Barrero R.A."/>
            <person name="Guerrero F.D."/>
            <person name="Moolhuijzen P."/>
            <person name="Goolsby J.A."/>
            <person name="Tidwell J."/>
            <person name="Bellgard S.E."/>
            <person name="Bellgard M.I."/>
        </authorList>
    </citation>
    <scope>NUCLEOTIDE SEQUENCE</scope>
    <source>
        <tissue evidence="1">Shoot tissue taken approximately 20 cm above the soil surface</tissue>
    </source>
</reference>
<name>A0A0A9CE85_ARUDO</name>
<organism evidence="1">
    <name type="scientific">Arundo donax</name>
    <name type="common">Giant reed</name>
    <name type="synonym">Donax arundinaceus</name>
    <dbReference type="NCBI Taxonomy" id="35708"/>
    <lineage>
        <taxon>Eukaryota</taxon>
        <taxon>Viridiplantae</taxon>
        <taxon>Streptophyta</taxon>
        <taxon>Embryophyta</taxon>
        <taxon>Tracheophyta</taxon>
        <taxon>Spermatophyta</taxon>
        <taxon>Magnoliopsida</taxon>
        <taxon>Liliopsida</taxon>
        <taxon>Poales</taxon>
        <taxon>Poaceae</taxon>
        <taxon>PACMAD clade</taxon>
        <taxon>Arundinoideae</taxon>
        <taxon>Arundineae</taxon>
        <taxon>Arundo</taxon>
    </lineage>
</organism>
<sequence>MAIAGSVCSAVVTQFVFLRCPLNRSMGK</sequence>
<reference evidence="1" key="1">
    <citation type="submission" date="2014-09" db="EMBL/GenBank/DDBJ databases">
        <authorList>
            <person name="Magalhaes I.L.F."/>
            <person name="Oliveira U."/>
            <person name="Santos F.R."/>
            <person name="Vidigal T.H.D.A."/>
            <person name="Brescovit A.D."/>
            <person name="Santos A.J."/>
        </authorList>
    </citation>
    <scope>NUCLEOTIDE SEQUENCE</scope>
    <source>
        <tissue evidence="1">Shoot tissue taken approximately 20 cm above the soil surface</tissue>
    </source>
</reference>